<evidence type="ECO:0000256" key="1">
    <source>
        <dbReference type="ARBA" id="ARBA00004651"/>
    </source>
</evidence>
<keyword evidence="4 6" id="KW-1133">Transmembrane helix</keyword>
<feature type="domain" description="Type II secretion system protein GspF" evidence="7">
    <location>
        <begin position="182"/>
        <end position="309"/>
    </location>
</feature>
<comment type="caution">
    <text evidence="8">The sequence shown here is derived from an EMBL/GenBank/DDBJ whole genome shotgun (WGS) entry which is preliminary data.</text>
</comment>
<dbReference type="InterPro" id="IPR018076">
    <property type="entry name" value="T2SS_GspF_dom"/>
</dbReference>
<organism evidence="8 9">
    <name type="scientific">Dongia sedimenti</name>
    <dbReference type="NCBI Taxonomy" id="3064282"/>
    <lineage>
        <taxon>Bacteria</taxon>
        <taxon>Pseudomonadati</taxon>
        <taxon>Pseudomonadota</taxon>
        <taxon>Alphaproteobacteria</taxon>
        <taxon>Rhodospirillales</taxon>
        <taxon>Dongiaceae</taxon>
        <taxon>Dongia</taxon>
    </lineage>
</organism>
<dbReference type="RefSeq" id="WP_379958435.1">
    <property type="nucleotide sequence ID" value="NZ_JAUYVI010000006.1"/>
</dbReference>
<sequence length="322" mass="35848">MFENFTFGFDLPTVIVLIAFIAAFASVMAVATLFMQNDKFAARRRAVAFKRDELQIQQRESFQSRRRLQPTRSESAMRNVIKQLRLEDMLEQKDLKRRLVQAGWRNSSAPVTFTFVRLAMPIGLAVLAFFYSLSLFPDWSTQAKLLTALVGAAFGWLLPTIFLTNAVQKRQKILMRALPDALDLMVICVESGMSIEAAFNKVSEEMAESAPLMAEEVGMTAAELAYLGDRRAAYENLAERTGLATFRSLTTTLLQSEKYGTPIAQGLRVIAQENRDARLNAAEKKAAALPAQLTVPMIIFFLPVLFIVIAGPAGIQVSELLK</sequence>
<dbReference type="Pfam" id="PF00482">
    <property type="entry name" value="T2SSF"/>
    <property type="match status" value="1"/>
</dbReference>
<keyword evidence="2" id="KW-1003">Cell membrane</keyword>
<dbReference type="EMBL" id="JAUYVI010000006">
    <property type="protein sequence ID" value="MDQ7249898.1"/>
    <property type="molecule type" value="Genomic_DNA"/>
</dbReference>
<proteinExistence type="predicted"/>
<feature type="transmembrane region" description="Helical" evidence="6">
    <location>
        <begin position="115"/>
        <end position="133"/>
    </location>
</feature>
<dbReference type="PANTHER" id="PTHR35007">
    <property type="entry name" value="INTEGRAL MEMBRANE PROTEIN-RELATED"/>
    <property type="match status" value="1"/>
</dbReference>
<name>A0ABU0YTA6_9PROT</name>
<keyword evidence="5 6" id="KW-0472">Membrane</keyword>
<evidence type="ECO:0000313" key="9">
    <source>
        <dbReference type="Proteomes" id="UP001230156"/>
    </source>
</evidence>
<keyword evidence="9" id="KW-1185">Reference proteome</keyword>
<evidence type="ECO:0000256" key="4">
    <source>
        <dbReference type="ARBA" id="ARBA00022989"/>
    </source>
</evidence>
<keyword evidence="3 6" id="KW-0812">Transmembrane</keyword>
<comment type="subcellular location">
    <subcellularLocation>
        <location evidence="1">Cell membrane</location>
        <topology evidence="1">Multi-pass membrane protein</topology>
    </subcellularLocation>
</comment>
<evidence type="ECO:0000313" key="8">
    <source>
        <dbReference type="EMBL" id="MDQ7249898.1"/>
    </source>
</evidence>
<dbReference type="Proteomes" id="UP001230156">
    <property type="component" value="Unassembled WGS sequence"/>
</dbReference>
<protein>
    <submittedName>
        <fullName evidence="8">Type II secretion system F family protein</fullName>
    </submittedName>
</protein>
<gene>
    <name evidence="8" type="ORF">Q8A70_19570</name>
</gene>
<evidence type="ECO:0000256" key="6">
    <source>
        <dbReference type="SAM" id="Phobius"/>
    </source>
</evidence>
<evidence type="ECO:0000256" key="5">
    <source>
        <dbReference type="ARBA" id="ARBA00023136"/>
    </source>
</evidence>
<evidence type="ECO:0000259" key="7">
    <source>
        <dbReference type="Pfam" id="PF00482"/>
    </source>
</evidence>
<feature type="transmembrane region" description="Helical" evidence="6">
    <location>
        <begin position="12"/>
        <end position="35"/>
    </location>
</feature>
<accession>A0ABU0YTA6</accession>
<feature type="transmembrane region" description="Helical" evidence="6">
    <location>
        <begin position="293"/>
        <end position="315"/>
    </location>
</feature>
<dbReference type="PANTHER" id="PTHR35007:SF2">
    <property type="entry name" value="PILUS ASSEMBLE PROTEIN"/>
    <property type="match status" value="1"/>
</dbReference>
<reference evidence="9" key="1">
    <citation type="submission" date="2023-08" db="EMBL/GenBank/DDBJ databases">
        <title>Rhodospirillaceae gen. nov., a novel taxon isolated from the Yangtze River Yuezi River estuary sludge.</title>
        <authorList>
            <person name="Ruan L."/>
        </authorList>
    </citation>
    <scope>NUCLEOTIDE SEQUENCE [LARGE SCALE GENOMIC DNA]</scope>
    <source>
        <strain evidence="9">R-7</strain>
    </source>
</reference>
<evidence type="ECO:0000256" key="2">
    <source>
        <dbReference type="ARBA" id="ARBA00022475"/>
    </source>
</evidence>
<evidence type="ECO:0000256" key="3">
    <source>
        <dbReference type="ARBA" id="ARBA00022692"/>
    </source>
</evidence>
<feature type="transmembrane region" description="Helical" evidence="6">
    <location>
        <begin position="145"/>
        <end position="167"/>
    </location>
</feature>